<proteinExistence type="predicted"/>
<dbReference type="RefSeq" id="WP_072607578.1">
    <property type="nucleotide sequence ID" value="NZ_CP018171.1"/>
</dbReference>
<accession>A0A1L3SXG3</accession>
<reference evidence="2" key="1">
    <citation type="submission" date="2016-11" db="EMBL/GenBank/DDBJ databases">
        <title>Mesorhizobium oceanicum sp. nov., isolated from deep seawater in South China Sea.</title>
        <authorList>
            <person name="Fu G.-Y."/>
        </authorList>
    </citation>
    <scope>NUCLEOTIDE SEQUENCE [LARGE SCALE GENOMIC DNA]</scope>
    <source>
        <strain evidence="2">B7</strain>
    </source>
</reference>
<evidence type="ECO:0000313" key="2">
    <source>
        <dbReference type="Proteomes" id="UP000182840"/>
    </source>
</evidence>
<keyword evidence="2" id="KW-1185">Reference proteome</keyword>
<dbReference type="AlphaFoldDB" id="A0A1L3SXG3"/>
<protein>
    <submittedName>
        <fullName evidence="1">Uncharacterized protein</fullName>
    </submittedName>
</protein>
<dbReference type="KEGG" id="meso:BSQ44_24165"/>
<evidence type="ECO:0000313" key="1">
    <source>
        <dbReference type="EMBL" id="APH74116.1"/>
    </source>
</evidence>
<organism evidence="1 2">
    <name type="scientific">Aquibium oceanicum</name>
    <dbReference type="NCBI Taxonomy" id="1670800"/>
    <lineage>
        <taxon>Bacteria</taxon>
        <taxon>Pseudomonadati</taxon>
        <taxon>Pseudomonadota</taxon>
        <taxon>Alphaproteobacteria</taxon>
        <taxon>Hyphomicrobiales</taxon>
        <taxon>Phyllobacteriaceae</taxon>
        <taxon>Aquibium</taxon>
    </lineage>
</organism>
<dbReference type="EMBL" id="CP018171">
    <property type="protein sequence ID" value="APH74116.1"/>
    <property type="molecule type" value="Genomic_DNA"/>
</dbReference>
<name>A0A1L3SXG3_9HYPH</name>
<gene>
    <name evidence="1" type="ORF">BSQ44_24165</name>
</gene>
<sequence length="272" mass="31544">MTPHIISGNTVTVFIGGDLRTIDSSHPNFTEIKDALREDQPVEDLIDISAALRKQVLYEDDLIRVGYDTLNYNDQPLHNYLTQRIIEMAKYKQPIAPWIAFLKRVQMNPDQEIRDDLFEWLEHAGMPITPDGYFLAYKKVRDDYLSFHDGKTRNDVGSTIFLPREECDPDRFSYCSSGLHFCSWHYLGNYLGDQGKVLVLKINPADVVAFPRDDTAKGRAWRYTIVDEVEAEKAEWAFPKPVYTTVYDDPDNDAESPTIFGRIRAWTRRWLN</sequence>
<dbReference type="STRING" id="1670800.BSQ44_24165"/>
<dbReference type="OrthoDB" id="8447235at2"/>
<dbReference type="Proteomes" id="UP000182840">
    <property type="component" value="Chromosome"/>
</dbReference>